<protein>
    <submittedName>
        <fullName evidence="8">AGAP002863-PA-like protein</fullName>
    </submittedName>
</protein>
<keyword evidence="5" id="KW-0325">Glycoprotein</keyword>
<dbReference type="PROSITE" id="PS00122">
    <property type="entry name" value="CARBOXYLESTERASE_B_1"/>
    <property type="match status" value="4"/>
</dbReference>
<dbReference type="VEuPathDB" id="VectorBase:ASIS004298"/>
<dbReference type="STRING" id="74873.A0A084VDQ2"/>
<name>A0A084VDQ2_ANOSI</name>
<dbReference type="OMA" id="NATYFRY"/>
<feature type="domain" description="Carboxylesterase type B" evidence="7">
    <location>
        <begin position="686"/>
        <end position="1163"/>
    </location>
</feature>
<evidence type="ECO:0000313" key="10">
    <source>
        <dbReference type="Proteomes" id="UP000030765"/>
    </source>
</evidence>
<dbReference type="EMBL" id="ATLV01011649">
    <property type="status" value="NOT_ANNOTATED_CDS"/>
    <property type="molecule type" value="Genomic_DNA"/>
</dbReference>
<organism evidence="8">
    <name type="scientific">Anopheles sinensis</name>
    <name type="common">Mosquito</name>
    <dbReference type="NCBI Taxonomy" id="74873"/>
    <lineage>
        <taxon>Eukaryota</taxon>
        <taxon>Metazoa</taxon>
        <taxon>Ecdysozoa</taxon>
        <taxon>Arthropoda</taxon>
        <taxon>Hexapoda</taxon>
        <taxon>Insecta</taxon>
        <taxon>Pterygota</taxon>
        <taxon>Neoptera</taxon>
        <taxon>Endopterygota</taxon>
        <taxon>Diptera</taxon>
        <taxon>Nematocera</taxon>
        <taxon>Culicoidea</taxon>
        <taxon>Culicidae</taxon>
        <taxon>Anophelinae</taxon>
        <taxon>Anopheles</taxon>
    </lineage>
</organism>
<dbReference type="InterPro" id="IPR019826">
    <property type="entry name" value="Carboxylesterase_B_AS"/>
</dbReference>
<dbReference type="SUPFAM" id="SSF53474">
    <property type="entry name" value="alpha/beta-Hydrolases"/>
    <property type="match status" value="4"/>
</dbReference>
<dbReference type="InterPro" id="IPR019819">
    <property type="entry name" value="Carboxylesterase_B_CS"/>
</dbReference>
<evidence type="ECO:0000256" key="1">
    <source>
        <dbReference type="ARBA" id="ARBA00005964"/>
    </source>
</evidence>
<evidence type="ECO:0000256" key="5">
    <source>
        <dbReference type="ARBA" id="ARBA00023180"/>
    </source>
</evidence>
<dbReference type="FunFam" id="3.40.50.1820:FF:000092">
    <property type="entry name" value="Carboxylic ester hydrolase"/>
    <property type="match status" value="3"/>
</dbReference>
<comment type="similarity">
    <text evidence="1">Belongs to the type-B carboxylesterase/lipase family.</text>
</comment>
<keyword evidence="2" id="KW-0719">Serine esterase</keyword>
<feature type="compositionally biased region" description="Basic and acidic residues" evidence="6">
    <location>
        <begin position="1"/>
        <end position="17"/>
    </location>
</feature>
<feature type="domain" description="Carboxylesterase type B" evidence="7">
    <location>
        <begin position="19"/>
        <end position="481"/>
    </location>
</feature>
<sequence length="1725" mass="188748">MVRSSPHPEDKSKERLNRIPYAEPPTGARRFTNPVPHSGWSGVRDASAHGSSCPSPDMNPTENEDCLFLNVYSPSLIGTRPVMVWIHGGSFSGGSGNVGLYDSKYFMPEDVMIVTVNYRLGVLGFFSTGDRSASGNWGIKDCIEALRWVQRNIVFFGGDPNNVTIFGQSAGGAIVHYLTLSPLTTGLFHRAIPQSGSALNLWAFQPNPRLHANRLATAFGLSTTDTGALVAGLKQVPYRDLVALQEGLYGPDLPMLVRMIDFSPVVEPTDAPEPVVLSRLPIEIIEDGSYNTIPIMAGFTDMDALMFTAVESVVNPGYFDAYNNNPHFLVPFFWNIAQGSSESAAVSQAFKQYYWQGQQLSAAFLLEFSVFMTDYAYSYPQLEMAKRHALRSPVYVYQFSYDGDLNLMKKSLGIPFPGAVHADDVCYLFDTEDLKIGEIAQTSHAITVRNRMLRLWTNFAKYGNPTPSADMILQNVIWSPISGGTVNAEPPTGERRFTNPVPHSGWSGVRDASAHGSSCPSPDMNPTENEDCLFLNVYSPSLIGTRPVMVWIHGGAFFGGSGDDGRYGSQYFMPEDVVVVTVNYRLGVLGFFSTGDRSASGNWGIKDCVEALRWVQRNIVAFGGDPNNVTIFGQSAGGAMVHFLILSPLTTGLFHRAIPQSGSALNPWVLQPNPRLYAERLATAFGIPYAEPPTGARRFTNPVPHSGWSGVRDASAHGSSCPSPDMNPTENEDCLFLNVYSPSLIGTRPVMVWIHGGAFFGGSGDDGRYGSQYFMPEDVVVVTVNYRLGVLGFFSTGDRSASGNWGIKDCVEALRWVQRNIVAFGGDPNNVTIFGQSAGGAMVHFLTLSPLTTGLFHRAIPQSGSALNPWVLQPNPRLYAERLATAFGLSTTDTGALVAGLKQVPYRDLIALQEGLYGVDIPLLLRPIDFSPVVEPADAPEPIALGRRPIDIIEDGSYNAIPLMAGFTDMDALLFTALESAGNPGVFDAFNNNPHFLVPFFWNIVQGSPESAAVSQAFRQYYWQGQQLSASLLAEFSVYVTDNTFAYPQLEMARRHALRSPVYVYQFSYDGDLNLFKQFAGTSLPGAIHADDFCYLFDVKDHKTDDIPQISHAITVRNQMLRMWTNFAKYGNPTPTADPILQNMVWSPTSGGTINAALNIGQNLVLEANPIVARYNQWRELEARYANNVFRDQPIITTSGGQVQGTTESCGLFCTFYSFKGIPYAEPPTGARRFTNPVPHSGWSGVRDASAHGSSCPSPDMNPTENEDCLFLNVYSPSLIGTRPVMVFVHGGGFSTGSGNDGTYGGQLFMPENVVIVTVNYRLGVLGFFSTGDRSASGNWGIKDCIEALRWVQRNIVAFGGDPNNVTIFGQSAGGVLVHFLTLSPLTSGLIHRAITQSGSALHSWGFQPNPKRFADRLATAFGLSTTDTAAMVAGLKQVPYRDLVNAGMFEPEVPMLLYPYDFAPVAEPADAPEPIAIGRRPIDIIEDGSYNTIPLIVGFTNMDSLAVTFAESAVNPGVFDTFNNNPHFLVPFFWNIAQGSPESAAVSQAFKQYYWQGQQLSTALLKEFSVYVTDYQFAYPQLEMAKRHALRSPVYVYQFSYDGDLNLAKHALGITIPGAVHTDDLCYLFDVKDLNSGDVPQTSHAITVRNRMLRMWTNFAKFGNPTPAVDSILQNMLWTPTSGGTIDAALNIDDNLATGTNPIAVRYSQWQELARQYANNIFRV</sequence>
<dbReference type="GO" id="GO:0052689">
    <property type="term" value="F:carboxylic ester hydrolase activity"/>
    <property type="evidence" value="ECO:0007669"/>
    <property type="project" value="UniProtKB-KW"/>
</dbReference>
<evidence type="ECO:0000256" key="6">
    <source>
        <dbReference type="SAM" id="MobiDB-lite"/>
    </source>
</evidence>
<dbReference type="ESTHER" id="9dipt-a0a084vdq2">
    <property type="family name" value="Carb_B_Arthropoda"/>
</dbReference>
<reference evidence="8 10" key="1">
    <citation type="journal article" date="2014" name="BMC Genomics">
        <title>Genome sequence of Anopheles sinensis provides insight into genetics basis of mosquito competence for malaria parasites.</title>
        <authorList>
            <person name="Zhou D."/>
            <person name="Zhang D."/>
            <person name="Ding G."/>
            <person name="Shi L."/>
            <person name="Hou Q."/>
            <person name="Ye Y."/>
            <person name="Xu Y."/>
            <person name="Zhou H."/>
            <person name="Xiong C."/>
            <person name="Li S."/>
            <person name="Yu J."/>
            <person name="Hong S."/>
            <person name="Yu X."/>
            <person name="Zou P."/>
            <person name="Chen C."/>
            <person name="Chang X."/>
            <person name="Wang W."/>
            <person name="Lv Y."/>
            <person name="Sun Y."/>
            <person name="Ma L."/>
            <person name="Shen B."/>
            <person name="Zhu C."/>
        </authorList>
    </citation>
    <scope>NUCLEOTIDE SEQUENCE [LARGE SCALE GENOMIC DNA]</scope>
</reference>
<dbReference type="PANTHER" id="PTHR11559">
    <property type="entry name" value="CARBOXYLESTERASE"/>
    <property type="match status" value="1"/>
</dbReference>
<feature type="region of interest" description="Disordered" evidence="6">
    <location>
        <begin position="1"/>
        <end position="36"/>
    </location>
</feature>
<dbReference type="InterPro" id="IPR029058">
    <property type="entry name" value="AB_hydrolase_fold"/>
</dbReference>
<evidence type="ECO:0000313" key="9">
    <source>
        <dbReference type="EnsemblMetazoa" id="ASIC003131-PA"/>
    </source>
</evidence>
<dbReference type="InterPro" id="IPR050309">
    <property type="entry name" value="Type-B_Carboxylest/Lipase"/>
</dbReference>
<dbReference type="EMBL" id="KE524705">
    <property type="protein sequence ID" value="KFB36096.1"/>
    <property type="molecule type" value="Genomic_DNA"/>
</dbReference>
<keyword evidence="10" id="KW-1185">Reference proteome</keyword>
<dbReference type="Gene3D" id="3.40.50.1820">
    <property type="entry name" value="alpha/beta hydrolase"/>
    <property type="match status" value="4"/>
</dbReference>
<reference evidence="9" key="2">
    <citation type="submission" date="2020-05" db="UniProtKB">
        <authorList>
            <consortium name="EnsemblMetazoa"/>
        </authorList>
    </citation>
    <scope>IDENTIFICATION</scope>
</reference>
<evidence type="ECO:0000256" key="4">
    <source>
        <dbReference type="ARBA" id="ARBA00023157"/>
    </source>
</evidence>
<evidence type="ECO:0000256" key="2">
    <source>
        <dbReference type="ARBA" id="ARBA00022487"/>
    </source>
</evidence>
<dbReference type="Pfam" id="PF00135">
    <property type="entry name" value="COesterase"/>
    <property type="match status" value="4"/>
</dbReference>
<gene>
    <name evidence="8" type="ORF">ZHAS_00003131</name>
</gene>
<dbReference type="EnsemblMetazoa" id="ASIC003131-RA">
    <property type="protein sequence ID" value="ASIC003131-PA"/>
    <property type="gene ID" value="ASIC003131"/>
</dbReference>
<keyword evidence="3" id="KW-0378">Hydrolase</keyword>
<dbReference type="Proteomes" id="UP000030765">
    <property type="component" value="Unassembled WGS sequence"/>
</dbReference>
<evidence type="ECO:0000259" key="7">
    <source>
        <dbReference type="Pfam" id="PF00135"/>
    </source>
</evidence>
<dbReference type="VEuPathDB" id="VectorBase:ASIS016056"/>
<dbReference type="EMBL" id="ATLV01011650">
    <property type="status" value="NOT_ANNOTATED_CDS"/>
    <property type="molecule type" value="Genomic_DNA"/>
</dbReference>
<proteinExistence type="inferred from homology"/>
<keyword evidence="4" id="KW-1015">Disulfide bond</keyword>
<dbReference type="VEuPathDB" id="VectorBase:ASIC003131"/>
<evidence type="ECO:0000256" key="3">
    <source>
        <dbReference type="ARBA" id="ARBA00022801"/>
    </source>
</evidence>
<feature type="domain" description="Carboxylesterase type B" evidence="7">
    <location>
        <begin position="1193"/>
        <end position="1694"/>
    </location>
</feature>
<dbReference type="OrthoDB" id="19653at2759"/>
<evidence type="ECO:0000313" key="8">
    <source>
        <dbReference type="EMBL" id="KFB36096.1"/>
    </source>
</evidence>
<feature type="domain" description="Carboxylesterase type B" evidence="7">
    <location>
        <begin position="488"/>
        <end position="685"/>
    </location>
</feature>
<accession>A0A084VDQ2</accession>
<dbReference type="InterPro" id="IPR002018">
    <property type="entry name" value="CarbesteraseB"/>
</dbReference>
<dbReference type="PROSITE" id="PS00941">
    <property type="entry name" value="CARBOXYLESTERASE_B_2"/>
    <property type="match status" value="4"/>
</dbReference>